<keyword evidence="1" id="KW-0732">Signal</keyword>
<protein>
    <recommendedName>
        <fullName evidence="4">Lipoprotein</fullName>
    </recommendedName>
</protein>
<dbReference type="PROSITE" id="PS51318">
    <property type="entry name" value="TAT"/>
    <property type="match status" value="1"/>
</dbReference>
<organism evidence="2 3">
    <name type="scientific">Gluconacetobacter johannae</name>
    <dbReference type="NCBI Taxonomy" id="112140"/>
    <lineage>
        <taxon>Bacteria</taxon>
        <taxon>Pseudomonadati</taxon>
        <taxon>Pseudomonadota</taxon>
        <taxon>Alphaproteobacteria</taxon>
        <taxon>Acetobacterales</taxon>
        <taxon>Acetobacteraceae</taxon>
        <taxon>Gluconacetobacter</taxon>
    </lineage>
</organism>
<accession>A0A7W4J8S2</accession>
<feature type="chain" id="PRO_5030507692" description="Lipoprotein" evidence="1">
    <location>
        <begin position="25"/>
        <end position="187"/>
    </location>
</feature>
<gene>
    <name evidence="2" type="ORF">HLH21_12790</name>
</gene>
<dbReference type="EMBL" id="JABEQH010000017">
    <property type="protein sequence ID" value="MBB2176791.1"/>
    <property type="molecule type" value="Genomic_DNA"/>
</dbReference>
<keyword evidence="3" id="KW-1185">Reference proteome</keyword>
<name>A0A7W4J8S2_9PROT</name>
<reference evidence="2 3" key="1">
    <citation type="submission" date="2020-04" db="EMBL/GenBank/DDBJ databases">
        <title>Description of novel Gluconacetobacter.</title>
        <authorList>
            <person name="Sombolestani A."/>
        </authorList>
    </citation>
    <scope>NUCLEOTIDE SEQUENCE [LARGE SCALE GENOMIC DNA]</scope>
    <source>
        <strain evidence="2 3">LMG 21312</strain>
    </source>
</reference>
<evidence type="ECO:0000256" key="1">
    <source>
        <dbReference type="SAM" id="SignalP"/>
    </source>
</evidence>
<proteinExistence type="predicted"/>
<feature type="signal peptide" evidence="1">
    <location>
        <begin position="1"/>
        <end position="24"/>
    </location>
</feature>
<sequence length="187" mass="18412">MTNRPSRRALLCGASALLAGSALAACTVSTNGNVTTITLNVAKIVAYGQAGLNAAATVTSYLSAFPAVSPYAAAITAAETALSGALQALSSTAGSTLTIDYNDATWRTRVDSVLNALAQVGAAISTAISGAGSALSSTVKADATTALSALHTIISLFDALVGVSAARAVAAPAMSEAQALRVLGVIR</sequence>
<dbReference type="AlphaFoldDB" id="A0A7W4J8S2"/>
<dbReference type="InterPro" id="IPR006311">
    <property type="entry name" value="TAT_signal"/>
</dbReference>
<evidence type="ECO:0008006" key="4">
    <source>
        <dbReference type="Google" id="ProtNLM"/>
    </source>
</evidence>
<dbReference type="Proteomes" id="UP000561066">
    <property type="component" value="Unassembled WGS sequence"/>
</dbReference>
<dbReference type="PROSITE" id="PS51257">
    <property type="entry name" value="PROKAR_LIPOPROTEIN"/>
    <property type="match status" value="1"/>
</dbReference>
<evidence type="ECO:0000313" key="3">
    <source>
        <dbReference type="Proteomes" id="UP000561066"/>
    </source>
</evidence>
<dbReference type="RefSeq" id="WP_182944139.1">
    <property type="nucleotide sequence ID" value="NZ_JABEQH010000017.1"/>
</dbReference>
<comment type="caution">
    <text evidence="2">The sequence shown here is derived from an EMBL/GenBank/DDBJ whole genome shotgun (WGS) entry which is preliminary data.</text>
</comment>
<evidence type="ECO:0000313" key="2">
    <source>
        <dbReference type="EMBL" id="MBB2176791.1"/>
    </source>
</evidence>